<protein>
    <submittedName>
        <fullName evidence="1">Uncharacterized protein</fullName>
    </submittedName>
</protein>
<dbReference type="OrthoDB" id="8601734at2"/>
<sequence length="175" mass="19323">MFLELIAAVAAGFFGAGAAMAANWLSGGRLPRWSMPVAAGACMIALAIRMEYAWFETNTADFPEGVEITSTRESSAFWRPWTYVWPMTDGFTAVDLASVRTNDTVPDQAMAKMFFFARWKAPREVQMVFDCTDNRIAPLNDTITFDDSGAVAEADWAMLPADDPTLTTVCKEIRP</sequence>
<proteinExistence type="predicted"/>
<dbReference type="RefSeq" id="WP_106205698.1">
    <property type="nucleotide sequence ID" value="NZ_PVTD01000006.1"/>
</dbReference>
<organism evidence="1 2">
    <name type="scientific">Aliiruegeria haliotis</name>
    <dbReference type="NCBI Taxonomy" id="1280846"/>
    <lineage>
        <taxon>Bacteria</taxon>
        <taxon>Pseudomonadati</taxon>
        <taxon>Pseudomonadota</taxon>
        <taxon>Alphaproteobacteria</taxon>
        <taxon>Rhodobacterales</taxon>
        <taxon>Roseobacteraceae</taxon>
        <taxon>Aliiruegeria</taxon>
    </lineage>
</organism>
<keyword evidence="2" id="KW-1185">Reference proteome</keyword>
<gene>
    <name evidence="1" type="ORF">CLV78_106169</name>
</gene>
<dbReference type="AlphaFoldDB" id="A0A2T0RN95"/>
<accession>A0A2T0RN95</accession>
<comment type="caution">
    <text evidence="1">The sequence shown here is derived from an EMBL/GenBank/DDBJ whole genome shotgun (WGS) entry which is preliminary data.</text>
</comment>
<reference evidence="1 2" key="1">
    <citation type="submission" date="2018-03" db="EMBL/GenBank/DDBJ databases">
        <title>Genomic Encyclopedia of Archaeal and Bacterial Type Strains, Phase II (KMG-II): from individual species to whole genera.</title>
        <authorList>
            <person name="Goeker M."/>
        </authorList>
    </citation>
    <scope>NUCLEOTIDE SEQUENCE [LARGE SCALE GENOMIC DNA]</scope>
    <source>
        <strain evidence="1 2">DSM 29328</strain>
    </source>
</reference>
<dbReference type="EMBL" id="PVTD01000006">
    <property type="protein sequence ID" value="PRY22628.1"/>
    <property type="molecule type" value="Genomic_DNA"/>
</dbReference>
<evidence type="ECO:0000313" key="2">
    <source>
        <dbReference type="Proteomes" id="UP000239480"/>
    </source>
</evidence>
<name>A0A2T0RN95_9RHOB</name>
<evidence type="ECO:0000313" key="1">
    <source>
        <dbReference type="EMBL" id="PRY22628.1"/>
    </source>
</evidence>
<dbReference type="Proteomes" id="UP000239480">
    <property type="component" value="Unassembled WGS sequence"/>
</dbReference>